<proteinExistence type="predicted"/>
<evidence type="ECO:0000256" key="5">
    <source>
        <dbReference type="ARBA" id="ARBA00023163"/>
    </source>
</evidence>
<accession>F1T444</accession>
<dbReference type="InterPro" id="IPR018356">
    <property type="entry name" value="Tscrpt_reg_HTH_DeoR_CS"/>
</dbReference>
<dbReference type="PANTHER" id="PTHR30363:SF4">
    <property type="entry name" value="GLYCEROL-3-PHOSPHATE REGULON REPRESSOR"/>
    <property type="match status" value="1"/>
</dbReference>
<dbReference type="InterPro" id="IPR037171">
    <property type="entry name" value="NagB/RpiA_transferase-like"/>
</dbReference>
<keyword evidence="9" id="KW-1185">Reference proteome</keyword>
<dbReference type="SUPFAM" id="SSF46785">
    <property type="entry name" value="Winged helix' DNA-binding domain"/>
    <property type="match status" value="1"/>
</dbReference>
<dbReference type="InterPro" id="IPR036390">
    <property type="entry name" value="WH_DNA-bd_sf"/>
</dbReference>
<dbReference type="Proteomes" id="UP000005947">
    <property type="component" value="Unassembled WGS sequence"/>
</dbReference>
<dbReference type="eggNOG" id="COG1349">
    <property type="taxonomic scope" value="Bacteria"/>
</dbReference>
<dbReference type="Pfam" id="PF00455">
    <property type="entry name" value="DeoRC"/>
    <property type="match status" value="1"/>
</dbReference>
<sequence>MNMDRLDQIISLVSQEKKIDVNTLSEKLNVSKVTIRKDLNKLEHKGLLHREHGFAVLNSGDDLNIRLSYNYNIKKRIAAEAVKLVEDNETIMIESGSTCALLAEAICRHRHNVRIITNSCFIANYTRKYSSCQVILLGGIYQQNSEVTVGPLLKEIIKLFHVKTLFAGTDGFDETLGFMGVDMMRCEVVQYMCDSADHLVVLTDSSKFSKRSLVHQFSFNQVSQVITDSNLTVEQQKLLSSHGISVTCID</sequence>
<dbReference type="InterPro" id="IPR001034">
    <property type="entry name" value="DeoR_HTH"/>
</dbReference>
<dbReference type="Gene3D" id="1.10.10.10">
    <property type="entry name" value="Winged helix-like DNA-binding domain superfamily/Winged helix DNA-binding domain"/>
    <property type="match status" value="1"/>
</dbReference>
<evidence type="ECO:0000313" key="8">
    <source>
        <dbReference type="EMBL" id="EGF23488.1"/>
    </source>
</evidence>
<evidence type="ECO:0000313" key="9">
    <source>
        <dbReference type="Proteomes" id="UP000005947"/>
    </source>
</evidence>
<keyword evidence="2" id="KW-0678">Repressor</keyword>
<dbReference type="PROSITE" id="PS00894">
    <property type="entry name" value="HTH_DEOR_1"/>
    <property type="match status" value="1"/>
</dbReference>
<feature type="domain" description="HTH deoR-type" evidence="7">
    <location>
        <begin position="2"/>
        <end position="57"/>
    </location>
</feature>
<protein>
    <recommendedName>
        <fullName evidence="1">Lactose phosphotransferase system repressor</fullName>
    </recommendedName>
</protein>
<comment type="caution">
    <text evidence="8">The sequence shown here is derived from an EMBL/GenBank/DDBJ whole genome shotgun (WGS) entry which is preliminary data.</text>
</comment>
<comment type="function">
    <text evidence="6">Repressor of the lactose catabolism operon. Galactose-6-phosphate is the inducer.</text>
</comment>
<keyword evidence="4" id="KW-0238">DNA-binding</keyword>
<dbReference type="AlphaFoldDB" id="F1T444"/>
<dbReference type="SMART" id="SM00420">
    <property type="entry name" value="HTH_DEOR"/>
    <property type="match status" value="1"/>
</dbReference>
<evidence type="ECO:0000256" key="4">
    <source>
        <dbReference type="ARBA" id="ARBA00023125"/>
    </source>
</evidence>
<dbReference type="InterPro" id="IPR014036">
    <property type="entry name" value="DeoR-like_C"/>
</dbReference>
<dbReference type="PROSITE" id="PS51000">
    <property type="entry name" value="HTH_DEOR_2"/>
    <property type="match status" value="1"/>
</dbReference>
<evidence type="ECO:0000256" key="6">
    <source>
        <dbReference type="ARBA" id="ARBA00024937"/>
    </source>
</evidence>
<dbReference type="Gene3D" id="3.40.50.1360">
    <property type="match status" value="1"/>
</dbReference>
<dbReference type="InterPro" id="IPR050313">
    <property type="entry name" value="Carb_Metab_HTH_regulators"/>
</dbReference>
<dbReference type="PANTHER" id="PTHR30363">
    <property type="entry name" value="HTH-TYPE TRANSCRIPTIONAL REGULATOR SRLR-RELATED"/>
    <property type="match status" value="1"/>
</dbReference>
<evidence type="ECO:0000256" key="2">
    <source>
        <dbReference type="ARBA" id="ARBA00022491"/>
    </source>
</evidence>
<dbReference type="SMART" id="SM01134">
    <property type="entry name" value="DeoRC"/>
    <property type="match status" value="1"/>
</dbReference>
<dbReference type="GO" id="GO:0003677">
    <property type="term" value="F:DNA binding"/>
    <property type="evidence" value="ECO:0007669"/>
    <property type="project" value="UniProtKB-KW"/>
</dbReference>
<dbReference type="Pfam" id="PF08220">
    <property type="entry name" value="HTH_DeoR"/>
    <property type="match status" value="1"/>
</dbReference>
<dbReference type="SUPFAM" id="SSF100950">
    <property type="entry name" value="NagB/RpiA/CoA transferase-like"/>
    <property type="match status" value="1"/>
</dbReference>
<name>F1T444_9ACTN</name>
<evidence type="ECO:0000259" key="7">
    <source>
        <dbReference type="PROSITE" id="PS51000"/>
    </source>
</evidence>
<reference evidence="8 9" key="1">
    <citation type="submission" date="2011-02" db="EMBL/GenBank/DDBJ databases">
        <authorList>
            <person name="Muzny D."/>
            <person name="Qin X."/>
            <person name="Buhay C."/>
            <person name="Dugan-Rocha S."/>
            <person name="Ding Y."/>
            <person name="Chen G."/>
            <person name="Hawes A."/>
            <person name="Holder M."/>
            <person name="Jhangiani S."/>
            <person name="Johnson A."/>
            <person name="Khan Z."/>
            <person name="Li Z."/>
            <person name="Liu W."/>
            <person name="Liu X."/>
            <person name="Perez L."/>
            <person name="Shen H."/>
            <person name="Wang Q."/>
            <person name="Watt J."/>
            <person name="Xi L."/>
            <person name="Xin Y."/>
            <person name="Zhou J."/>
            <person name="Deng J."/>
            <person name="Jiang H."/>
            <person name="Liu Y."/>
            <person name="Qu J."/>
            <person name="Song X.-Z."/>
            <person name="Zhang L."/>
            <person name="Villasana D."/>
            <person name="Johnson A."/>
            <person name="Liu J."/>
            <person name="Liyanage D."/>
            <person name="Lorensuhewa L."/>
            <person name="Robinson T."/>
            <person name="Song A."/>
            <person name="Song B.-B."/>
            <person name="Dinh H."/>
            <person name="Thornton R."/>
            <person name="Coyle M."/>
            <person name="Francisco L."/>
            <person name="Jackson L."/>
            <person name="Javaid M."/>
            <person name="Korchina V."/>
            <person name="Kovar C."/>
            <person name="Mata R."/>
            <person name="Mathew T."/>
            <person name="Ngo R."/>
            <person name="Nguyen L."/>
            <person name="Nguyen N."/>
            <person name="Okwuonu G."/>
            <person name="Ongeri F."/>
            <person name="Pham C."/>
            <person name="Simmons D."/>
            <person name="Wilczek-Boney K."/>
            <person name="Hale W."/>
            <person name="Jakkamsetti A."/>
            <person name="Pham P."/>
            <person name="Ruth R."/>
            <person name="San Lucas F."/>
            <person name="Warren J."/>
            <person name="Zhang J."/>
            <person name="Zhao Z."/>
            <person name="Zhou C."/>
            <person name="Zhu D."/>
            <person name="Lee S."/>
            <person name="Bess C."/>
            <person name="Blankenburg K."/>
            <person name="Forbes L."/>
            <person name="Fu Q."/>
            <person name="Gubbala S."/>
            <person name="Hirani K."/>
            <person name="Jayaseelan J.C."/>
            <person name="Lara F."/>
            <person name="Munidasa M."/>
            <person name="Palculict T."/>
            <person name="Patil S."/>
            <person name="Pu L.-L."/>
            <person name="Saada N."/>
            <person name="Tang L."/>
            <person name="Weissenberger G."/>
            <person name="Zhu Y."/>
            <person name="Hemphill L."/>
            <person name="Shang Y."/>
            <person name="Youmans B."/>
            <person name="Ayvaz T."/>
            <person name="Ross M."/>
            <person name="Santibanez J."/>
            <person name="Aqrawi P."/>
            <person name="Gross S."/>
            <person name="Joshi V."/>
            <person name="Fowler G."/>
            <person name="Nazareth L."/>
            <person name="Reid J."/>
            <person name="Worley K."/>
            <person name="Petrosino J."/>
            <person name="Highlander S."/>
            <person name="Gibbs R."/>
        </authorList>
    </citation>
    <scope>NUCLEOTIDE SEQUENCE [LARGE SCALE GENOMIC DNA]</scope>
    <source>
        <strain evidence="8 9">DSM 15829</strain>
    </source>
</reference>
<gene>
    <name evidence="8" type="ORF">HMPREF0091_10435</name>
</gene>
<organism evidence="8 9">
    <name type="scientific">Fannyhessea vaginae DSM 15829</name>
    <dbReference type="NCBI Taxonomy" id="525256"/>
    <lineage>
        <taxon>Bacteria</taxon>
        <taxon>Bacillati</taxon>
        <taxon>Actinomycetota</taxon>
        <taxon>Coriobacteriia</taxon>
        <taxon>Coriobacteriales</taxon>
        <taxon>Atopobiaceae</taxon>
        <taxon>Fannyhessea</taxon>
    </lineage>
</organism>
<dbReference type="EMBL" id="ACGK02000001">
    <property type="protein sequence ID" value="EGF23488.1"/>
    <property type="molecule type" value="Genomic_DNA"/>
</dbReference>
<dbReference type="PRINTS" id="PR00037">
    <property type="entry name" value="HTHLACR"/>
</dbReference>
<dbReference type="GO" id="GO:0003700">
    <property type="term" value="F:DNA-binding transcription factor activity"/>
    <property type="evidence" value="ECO:0007669"/>
    <property type="project" value="InterPro"/>
</dbReference>
<evidence type="ECO:0000256" key="1">
    <source>
        <dbReference type="ARBA" id="ARBA00021390"/>
    </source>
</evidence>
<keyword evidence="3" id="KW-0805">Transcription regulation</keyword>
<dbReference type="InterPro" id="IPR036388">
    <property type="entry name" value="WH-like_DNA-bd_sf"/>
</dbReference>
<evidence type="ECO:0000256" key="3">
    <source>
        <dbReference type="ARBA" id="ARBA00023015"/>
    </source>
</evidence>
<keyword evidence="5" id="KW-0804">Transcription</keyword>